<dbReference type="Ensembl" id="ENSLOCT00000005474.1">
    <property type="protein sequence ID" value="ENSLOCP00000005466.1"/>
    <property type="gene ID" value="ENSLOCG00000004567.1"/>
</dbReference>
<dbReference type="EMBL" id="AHAT01005740">
    <property type="status" value="NOT_ANNOTATED_CDS"/>
    <property type="molecule type" value="Genomic_DNA"/>
</dbReference>
<keyword evidence="5" id="KW-0206">Cytoskeleton</keyword>
<protein>
    <submittedName>
        <fullName evidence="7">Refilin B</fullName>
    </submittedName>
</protein>
<dbReference type="OMA" id="PDMRKRG"/>
<evidence type="ECO:0000256" key="3">
    <source>
        <dbReference type="ARBA" id="ARBA00011189"/>
    </source>
</evidence>
<proteinExistence type="inferred from homology"/>
<dbReference type="Bgee" id="ENSLOCG00000004567">
    <property type="expression patterns" value="Expressed in zone of skin and 13 other cell types or tissues"/>
</dbReference>
<dbReference type="eggNOG" id="ENOG502RXSW">
    <property type="taxonomic scope" value="Eukaryota"/>
</dbReference>
<organism evidence="7 8">
    <name type="scientific">Lepisosteus oculatus</name>
    <name type="common">Spotted gar</name>
    <dbReference type="NCBI Taxonomy" id="7918"/>
    <lineage>
        <taxon>Eukaryota</taxon>
        <taxon>Metazoa</taxon>
        <taxon>Chordata</taxon>
        <taxon>Craniata</taxon>
        <taxon>Vertebrata</taxon>
        <taxon>Euteleostomi</taxon>
        <taxon>Actinopterygii</taxon>
        <taxon>Neopterygii</taxon>
        <taxon>Holostei</taxon>
        <taxon>Semionotiformes</taxon>
        <taxon>Lepisosteidae</taxon>
        <taxon>Lepisosteus</taxon>
    </lineage>
</organism>
<dbReference type="HOGENOM" id="CLU_107206_0_0_1"/>
<evidence type="ECO:0000256" key="1">
    <source>
        <dbReference type="ARBA" id="ARBA00004245"/>
    </source>
</evidence>
<evidence type="ECO:0000313" key="8">
    <source>
        <dbReference type="Proteomes" id="UP000018468"/>
    </source>
</evidence>
<evidence type="ECO:0000313" key="7">
    <source>
        <dbReference type="Ensembl" id="ENSLOCP00000005466.1"/>
    </source>
</evidence>
<sequence length="207" mass="23069">MVGRLNLQHVSDDDPLNMRRKAEKVLDSPDSGLPPSPGPSAWLPSPVSGDRGVCGGIAEAETRKEPPPPVPSSSVPRLHLLSYGEGVLVDPLPPKEIRYKSSVRYESDSHYIHHVSLRPVGLGVSSCSQTVMVLPDRTWRRYKTQLEFQPRQRALRYQSTTIVYPKRTRAVYTTRLQYDCPRLARRFLAKVEMEASEAEAIPGPSAA</sequence>
<comment type="similarity">
    <text evidence="2">Belongs to the Refilin family.</text>
</comment>
<dbReference type="PANTHER" id="PTHR31848:SF2">
    <property type="entry name" value="REFILIN-B"/>
    <property type="match status" value="1"/>
</dbReference>
<accession>W5MAQ7</accession>
<dbReference type="GeneTree" id="ENSGT00390000016836"/>
<keyword evidence="8" id="KW-1185">Reference proteome</keyword>
<evidence type="ECO:0000256" key="5">
    <source>
        <dbReference type="ARBA" id="ARBA00023212"/>
    </source>
</evidence>
<keyword evidence="4" id="KW-0963">Cytoplasm</keyword>
<dbReference type="GO" id="GO:0061572">
    <property type="term" value="P:actin filament bundle organization"/>
    <property type="evidence" value="ECO:0000318"/>
    <property type="project" value="GO_Central"/>
</dbReference>
<dbReference type="Pfam" id="PF15068">
    <property type="entry name" value="FAM101"/>
    <property type="match status" value="1"/>
</dbReference>
<comment type="subunit">
    <text evidence="3">Interacts with FLNA and FLNB.</text>
</comment>
<dbReference type="GO" id="GO:1900158">
    <property type="term" value="P:negative regulation of bone mineralization involved in bone maturation"/>
    <property type="evidence" value="ECO:0000318"/>
    <property type="project" value="GO_Central"/>
</dbReference>
<reference evidence="7" key="2">
    <citation type="submission" date="2025-08" db="UniProtKB">
        <authorList>
            <consortium name="Ensembl"/>
        </authorList>
    </citation>
    <scope>IDENTIFICATION</scope>
</reference>
<evidence type="ECO:0000256" key="2">
    <source>
        <dbReference type="ARBA" id="ARBA00009886"/>
    </source>
</evidence>
<dbReference type="AlphaFoldDB" id="W5MAQ7"/>
<dbReference type="Proteomes" id="UP000018468">
    <property type="component" value="Linkage group LG22"/>
</dbReference>
<evidence type="ECO:0000256" key="4">
    <source>
        <dbReference type="ARBA" id="ARBA00022490"/>
    </source>
</evidence>
<name>W5MAQ7_LEPOC</name>
<reference evidence="7" key="3">
    <citation type="submission" date="2025-09" db="UniProtKB">
        <authorList>
            <consortium name="Ensembl"/>
        </authorList>
    </citation>
    <scope>IDENTIFICATION</scope>
</reference>
<evidence type="ECO:0000256" key="6">
    <source>
        <dbReference type="SAM" id="MobiDB-lite"/>
    </source>
</evidence>
<dbReference type="InterPro" id="IPR028215">
    <property type="entry name" value="Refilin"/>
</dbReference>
<feature type="region of interest" description="Disordered" evidence="6">
    <location>
        <begin position="1"/>
        <end position="76"/>
    </location>
</feature>
<dbReference type="GO" id="GO:0048705">
    <property type="term" value="P:skeletal system morphogenesis"/>
    <property type="evidence" value="ECO:0000318"/>
    <property type="project" value="GO_Central"/>
</dbReference>
<comment type="subcellular location">
    <subcellularLocation>
        <location evidence="1">Cytoplasm</location>
        <location evidence="1">Cytoskeleton</location>
    </subcellularLocation>
</comment>
<dbReference type="PANTHER" id="PTHR31848">
    <property type="match status" value="1"/>
</dbReference>
<dbReference type="GO" id="GO:0061182">
    <property type="term" value="P:negative regulation of chondrocyte development"/>
    <property type="evidence" value="ECO:0000318"/>
    <property type="project" value="GO_Central"/>
</dbReference>
<reference evidence="8" key="1">
    <citation type="submission" date="2011-12" db="EMBL/GenBank/DDBJ databases">
        <title>The Draft Genome of Lepisosteus oculatus.</title>
        <authorList>
            <consortium name="The Broad Institute Genome Assembly &amp; Analysis Group"/>
            <consortium name="Computational R&amp;D Group"/>
            <consortium name="and Sequencing Platform"/>
            <person name="Di Palma F."/>
            <person name="Alfoldi J."/>
            <person name="Johnson J."/>
            <person name="Berlin A."/>
            <person name="Gnerre S."/>
            <person name="Jaffe D."/>
            <person name="MacCallum I."/>
            <person name="Young S."/>
            <person name="Walker B.J."/>
            <person name="Lander E.S."/>
            <person name="Lindblad-Toh K."/>
        </authorList>
    </citation>
    <scope>NUCLEOTIDE SEQUENCE [LARGE SCALE GENOMIC DNA]</scope>
</reference>
<dbReference type="InParanoid" id="W5MAQ7"/>
<dbReference type="GO" id="GO:0031005">
    <property type="term" value="F:filamin binding"/>
    <property type="evidence" value="ECO:0000318"/>
    <property type="project" value="GO_Central"/>
</dbReference>
<dbReference type="GO" id="GO:0032432">
    <property type="term" value="C:actin filament bundle"/>
    <property type="evidence" value="ECO:0000318"/>
    <property type="project" value="GO_Central"/>
</dbReference>